<dbReference type="EMBL" id="CP060783">
    <property type="protein sequence ID" value="QNP48200.1"/>
    <property type="molecule type" value="Genomic_DNA"/>
</dbReference>
<dbReference type="KEGG" id="daer:H9K75_19675"/>
<proteinExistence type="predicted"/>
<dbReference type="RefSeq" id="WP_086068454.1">
    <property type="nucleotide sequence ID" value="NZ_CP060783.1"/>
</dbReference>
<name>A0A7H0GIT4_9BURK</name>
<gene>
    <name evidence="1" type="ORF">H9K75_19675</name>
</gene>
<dbReference type="AlphaFoldDB" id="A0A7H0GIT4"/>
<dbReference type="Proteomes" id="UP000516028">
    <property type="component" value="Chromosome"/>
</dbReference>
<sequence length="136" mass="14962">MSQQPKVHDISDFPIVRFNGANIYDGYGSAWCAEMDELVARRKPFVLIYVAGGPEEALDDRAQRGVWLKTHKETLGGTLLALIHVEPELDKRAQLEAMLPKLVQAFGTPQSTRASHADAEALARHVLAGGRIEDSI</sequence>
<organism evidence="1 2">
    <name type="scientific">Diaphorobacter aerolatus</name>
    <dbReference type="NCBI Taxonomy" id="1288495"/>
    <lineage>
        <taxon>Bacteria</taxon>
        <taxon>Pseudomonadati</taxon>
        <taxon>Pseudomonadota</taxon>
        <taxon>Betaproteobacteria</taxon>
        <taxon>Burkholderiales</taxon>
        <taxon>Comamonadaceae</taxon>
        <taxon>Diaphorobacter</taxon>
    </lineage>
</organism>
<evidence type="ECO:0000313" key="2">
    <source>
        <dbReference type="Proteomes" id="UP000516028"/>
    </source>
</evidence>
<protein>
    <submittedName>
        <fullName evidence="1">GntR family transcriptional regulator</fullName>
    </submittedName>
</protein>
<keyword evidence="2" id="KW-1185">Reference proteome</keyword>
<reference evidence="1 2" key="1">
    <citation type="submission" date="2020-08" db="EMBL/GenBank/DDBJ databases">
        <title>Genome sequence of Diaphorobacter aerolatus KACC 16536T.</title>
        <authorList>
            <person name="Hyun D.-W."/>
            <person name="Bae J.-W."/>
        </authorList>
    </citation>
    <scope>NUCLEOTIDE SEQUENCE [LARGE SCALE GENOMIC DNA]</scope>
    <source>
        <strain evidence="1 2">KACC 16536</strain>
    </source>
</reference>
<evidence type="ECO:0000313" key="1">
    <source>
        <dbReference type="EMBL" id="QNP48200.1"/>
    </source>
</evidence>
<accession>A0A7H0GIT4</accession>